<keyword evidence="1" id="KW-0812">Transmembrane</keyword>
<reference evidence="2" key="1">
    <citation type="journal article" date="2014" name="Genome Announc.">
        <title>Draft Genome Sequence of Clostridium straminisolvens Strain JCM 21531T, Isolated from a Cellulose-Degrading Bacterial Community.</title>
        <authorList>
            <person name="Yuki M."/>
            <person name="Oshima K."/>
            <person name="Suda W."/>
            <person name="Sakamoto M."/>
            <person name="Kitamura K."/>
            <person name="Iida T."/>
            <person name="Hattori M."/>
            <person name="Ohkuma M."/>
        </authorList>
    </citation>
    <scope>NUCLEOTIDE SEQUENCE [LARGE SCALE GENOMIC DNA]</scope>
    <source>
        <strain evidence="2">JCM 21531</strain>
    </source>
</reference>
<dbReference type="Proteomes" id="UP000019109">
    <property type="component" value="Unassembled WGS sequence"/>
</dbReference>
<gene>
    <name evidence="2" type="ORF">JCM21531_1038</name>
</gene>
<evidence type="ECO:0000313" key="3">
    <source>
        <dbReference type="Proteomes" id="UP000019109"/>
    </source>
</evidence>
<evidence type="ECO:0000256" key="1">
    <source>
        <dbReference type="SAM" id="Phobius"/>
    </source>
</evidence>
<keyword evidence="3" id="KW-1185">Reference proteome</keyword>
<accession>W4V2F0</accession>
<dbReference type="OrthoDB" id="1634070at2"/>
<feature type="transmembrane region" description="Helical" evidence="1">
    <location>
        <begin position="27"/>
        <end position="47"/>
    </location>
</feature>
<organism evidence="2 3">
    <name type="scientific">Acetivibrio straminisolvens JCM 21531</name>
    <dbReference type="NCBI Taxonomy" id="1294263"/>
    <lineage>
        <taxon>Bacteria</taxon>
        <taxon>Bacillati</taxon>
        <taxon>Bacillota</taxon>
        <taxon>Clostridia</taxon>
        <taxon>Eubacteriales</taxon>
        <taxon>Oscillospiraceae</taxon>
        <taxon>Acetivibrio</taxon>
    </lineage>
</organism>
<dbReference type="STRING" id="1294263.JCM21531_1038"/>
<dbReference type="EMBL" id="BAVR01000009">
    <property type="protein sequence ID" value="GAE87650.1"/>
    <property type="molecule type" value="Genomic_DNA"/>
</dbReference>
<keyword evidence="1" id="KW-1133">Transmembrane helix</keyword>
<comment type="caution">
    <text evidence="2">The sequence shown here is derived from an EMBL/GenBank/DDBJ whole genome shotgun (WGS) entry which is preliminary data.</text>
</comment>
<dbReference type="RefSeq" id="WP_038287515.1">
    <property type="nucleotide sequence ID" value="NZ_BAVR01000009.1"/>
</dbReference>
<protein>
    <submittedName>
        <fullName evidence="2">Stage III sporulation protein AG</fullName>
    </submittedName>
</protein>
<keyword evidence="1" id="KW-0472">Membrane</keyword>
<dbReference type="AlphaFoldDB" id="W4V2F0"/>
<evidence type="ECO:0000313" key="2">
    <source>
        <dbReference type="EMBL" id="GAE87650.1"/>
    </source>
</evidence>
<proteinExistence type="predicted"/>
<sequence>MGKIKETIKRLKSMLDKDKNNKWGENLVILIIIGMIVIIAGGTLFGGNEKKKDESKNISSENLGDTREVLNVDVDDEKSQLEKDIENILGKIQGAGKVTVMITYASGKEIVPYADVKRSDNSTNEKDSSGGTRMIVQSNYESSVVYEENDKGVKKPIIAKELMPEIKGVLVVAEGASEATVRENLINSVKVLLDIPVHKIQVVEGGK</sequence>
<name>W4V2F0_9FIRM</name>